<dbReference type="Pfam" id="PF05593">
    <property type="entry name" value="RHS_repeat"/>
    <property type="match status" value="1"/>
</dbReference>
<sequence length="163" mass="18530">DKNRRFGVEVVFVGADGKNDVHYTNFSPDIMDWQFLGDVYVAKQDYTSIKISYTYCKNANMAFFDGLSLYREEFGQSYTYDDKNNVISAVDAQRNASRFEYNEGSDLTGITDPQGNKFRYEYDKKHNVIKGTSAMGVVSRLRYDEKGNITKSGTVQPDAQDNG</sequence>
<feature type="non-terminal residue" evidence="1">
    <location>
        <position position="1"/>
    </location>
</feature>
<dbReference type="PANTHER" id="PTHR32305:SF15">
    <property type="entry name" value="PROTEIN RHSA-RELATED"/>
    <property type="match status" value="1"/>
</dbReference>
<proteinExistence type="predicted"/>
<dbReference type="InterPro" id="IPR006530">
    <property type="entry name" value="YD"/>
</dbReference>
<dbReference type="EMBL" id="AMCI01007946">
    <property type="protein sequence ID" value="EJW91790.1"/>
    <property type="molecule type" value="Genomic_DNA"/>
</dbReference>
<comment type="caution">
    <text evidence="1">The sequence shown here is derived from an EMBL/GenBank/DDBJ whole genome shotgun (WGS) entry which is preliminary data.</text>
</comment>
<protein>
    <submittedName>
        <fullName evidence="1">YD repeat-containing domain protein</fullName>
    </submittedName>
</protein>
<dbReference type="PANTHER" id="PTHR32305">
    <property type="match status" value="1"/>
</dbReference>
<dbReference type="AlphaFoldDB" id="J9BW46"/>
<evidence type="ECO:0000313" key="1">
    <source>
        <dbReference type="EMBL" id="EJW91790.1"/>
    </source>
</evidence>
<dbReference type="NCBIfam" id="TIGR01643">
    <property type="entry name" value="YD_repeat_2x"/>
    <property type="match status" value="1"/>
</dbReference>
<dbReference type="InterPro" id="IPR050708">
    <property type="entry name" value="T6SS_VgrG/RHS"/>
</dbReference>
<reference evidence="1" key="1">
    <citation type="journal article" date="2012" name="PLoS ONE">
        <title>Gene sets for utilization of primary and secondary nutrition supplies in the distal gut of endangered iberian lynx.</title>
        <authorList>
            <person name="Alcaide M."/>
            <person name="Messina E."/>
            <person name="Richter M."/>
            <person name="Bargiela R."/>
            <person name="Peplies J."/>
            <person name="Huws S.A."/>
            <person name="Newbold C.J."/>
            <person name="Golyshin P.N."/>
            <person name="Simon M.A."/>
            <person name="Lopez G."/>
            <person name="Yakimov M.M."/>
            <person name="Ferrer M."/>
        </authorList>
    </citation>
    <scope>NUCLEOTIDE SEQUENCE</scope>
</reference>
<dbReference type="InterPro" id="IPR031325">
    <property type="entry name" value="RHS_repeat"/>
</dbReference>
<accession>J9BW46</accession>
<organism evidence="1">
    <name type="scientific">gut metagenome</name>
    <dbReference type="NCBI Taxonomy" id="749906"/>
    <lineage>
        <taxon>unclassified sequences</taxon>
        <taxon>metagenomes</taxon>
        <taxon>organismal metagenomes</taxon>
    </lineage>
</organism>
<name>J9BW46_9ZZZZ</name>
<dbReference type="Gene3D" id="2.180.10.10">
    <property type="entry name" value="RHS repeat-associated core"/>
    <property type="match status" value="1"/>
</dbReference>
<gene>
    <name evidence="1" type="ORF">EVA_20103</name>
</gene>
<feature type="non-terminal residue" evidence="1">
    <location>
        <position position="163"/>
    </location>
</feature>